<evidence type="ECO:0000256" key="1">
    <source>
        <dbReference type="SAM" id="MobiDB-lite"/>
    </source>
</evidence>
<reference evidence="3 4" key="1">
    <citation type="submission" date="2024-11" db="EMBL/GenBank/DDBJ databases">
        <title>Chromosome-level genome assembly of Eucalyptus globulus Labill. provides insights into its genome evolution.</title>
        <authorList>
            <person name="Li X."/>
        </authorList>
    </citation>
    <scope>NUCLEOTIDE SEQUENCE [LARGE SCALE GENOMIC DNA]</scope>
    <source>
        <strain evidence="3">CL2024</strain>
        <tissue evidence="3">Fresh tender leaves</tissue>
    </source>
</reference>
<dbReference type="EMBL" id="JBJKBG010000009">
    <property type="protein sequence ID" value="KAL3723908.1"/>
    <property type="molecule type" value="Genomic_DNA"/>
</dbReference>
<dbReference type="SMART" id="SM00256">
    <property type="entry name" value="FBOX"/>
    <property type="match status" value="1"/>
</dbReference>
<evidence type="ECO:0000259" key="2">
    <source>
        <dbReference type="SMART" id="SM00256"/>
    </source>
</evidence>
<evidence type="ECO:0000313" key="4">
    <source>
        <dbReference type="Proteomes" id="UP001634007"/>
    </source>
</evidence>
<accession>A0ABD3JDJ7</accession>
<dbReference type="Gene3D" id="1.20.1280.50">
    <property type="match status" value="1"/>
</dbReference>
<dbReference type="InterPro" id="IPR001810">
    <property type="entry name" value="F-box_dom"/>
</dbReference>
<feature type="region of interest" description="Disordered" evidence="1">
    <location>
        <begin position="1"/>
        <end position="50"/>
    </location>
</feature>
<dbReference type="CDD" id="cd22165">
    <property type="entry name" value="F-box_AtSKIP22-like"/>
    <property type="match status" value="1"/>
</dbReference>
<dbReference type="SUPFAM" id="SSF81383">
    <property type="entry name" value="F-box domain"/>
    <property type="match status" value="1"/>
</dbReference>
<dbReference type="Proteomes" id="UP001634007">
    <property type="component" value="Unassembled WGS sequence"/>
</dbReference>
<sequence>MDPGNCPGLGGRPEEAADSEVTADSVPEDGQEVSASGSAEGRGNSSSGTVGFDGHGAVAVDGWVVVRRKFSEPYFLKRRCMQLMLESGFVAVDPATGMPGDRFHLSDQCRSTSLLYSLPELLVARNQSLNVPGSLLVKFQSLGQFIVVYGCLPRAKLGLRRLCLDRRSFAPSIRSMWAKGEGDDVEEDGGFSSSYPIKAVSEAGLPLPSCFPGLLTELKLKIFESLSGIDLAMVGCVCSELRSLTSNNDLWKQKCQRFARLWEAKKKGRGRVVGRRCLRDWTGFALLGSDWEPCGFRKYNRMQL</sequence>
<evidence type="ECO:0000313" key="3">
    <source>
        <dbReference type="EMBL" id="KAL3723908.1"/>
    </source>
</evidence>
<keyword evidence="4" id="KW-1185">Reference proteome</keyword>
<proteinExistence type="predicted"/>
<protein>
    <recommendedName>
        <fullName evidence="2">F-box domain-containing protein</fullName>
    </recommendedName>
</protein>
<feature type="domain" description="F-box" evidence="2">
    <location>
        <begin position="214"/>
        <end position="254"/>
    </location>
</feature>
<dbReference type="PANTHER" id="PTHR47602:SF2">
    <property type="entry name" value="F-BOX PROTEIN SKIP22"/>
    <property type="match status" value="1"/>
</dbReference>
<organism evidence="3 4">
    <name type="scientific">Eucalyptus globulus</name>
    <name type="common">Tasmanian blue gum</name>
    <dbReference type="NCBI Taxonomy" id="34317"/>
    <lineage>
        <taxon>Eukaryota</taxon>
        <taxon>Viridiplantae</taxon>
        <taxon>Streptophyta</taxon>
        <taxon>Embryophyta</taxon>
        <taxon>Tracheophyta</taxon>
        <taxon>Spermatophyta</taxon>
        <taxon>Magnoliopsida</taxon>
        <taxon>eudicotyledons</taxon>
        <taxon>Gunneridae</taxon>
        <taxon>Pentapetalae</taxon>
        <taxon>rosids</taxon>
        <taxon>malvids</taxon>
        <taxon>Myrtales</taxon>
        <taxon>Myrtaceae</taxon>
        <taxon>Myrtoideae</taxon>
        <taxon>Eucalypteae</taxon>
        <taxon>Eucalyptus</taxon>
    </lineage>
</organism>
<dbReference type="Pfam" id="PF12937">
    <property type="entry name" value="F-box-like"/>
    <property type="match status" value="1"/>
</dbReference>
<dbReference type="InterPro" id="IPR036047">
    <property type="entry name" value="F-box-like_dom_sf"/>
</dbReference>
<feature type="compositionally biased region" description="Polar residues" evidence="1">
    <location>
        <begin position="33"/>
        <end position="49"/>
    </location>
</feature>
<comment type="caution">
    <text evidence="3">The sequence shown here is derived from an EMBL/GenBank/DDBJ whole genome shotgun (WGS) entry which is preliminary data.</text>
</comment>
<dbReference type="PANTHER" id="PTHR47602">
    <property type="entry name" value="F-BOX PROTEIN SKIP22"/>
    <property type="match status" value="1"/>
</dbReference>
<dbReference type="Gene3D" id="3.40.1000.30">
    <property type="match status" value="1"/>
</dbReference>
<gene>
    <name evidence="3" type="ORF">ACJRO7_035988</name>
</gene>
<name>A0ABD3JDJ7_EUCGL</name>
<dbReference type="AlphaFoldDB" id="A0ABD3JDJ7"/>